<evidence type="ECO:0000256" key="2">
    <source>
        <dbReference type="ARBA" id="ARBA00022490"/>
    </source>
</evidence>
<dbReference type="OrthoDB" id="5799458at2759"/>
<dbReference type="SUPFAM" id="SSF47473">
    <property type="entry name" value="EF-hand"/>
    <property type="match status" value="1"/>
</dbReference>
<keyword evidence="7" id="KW-1185">Reference proteome</keyword>
<organism evidence="6 7">
    <name type="scientific">Litomosoides sigmodontis</name>
    <name type="common">Filarial nematode worm</name>
    <dbReference type="NCBI Taxonomy" id="42156"/>
    <lineage>
        <taxon>Eukaryota</taxon>
        <taxon>Metazoa</taxon>
        <taxon>Ecdysozoa</taxon>
        <taxon>Nematoda</taxon>
        <taxon>Chromadorea</taxon>
        <taxon>Rhabditida</taxon>
        <taxon>Spirurina</taxon>
        <taxon>Spiruromorpha</taxon>
        <taxon>Filarioidea</taxon>
        <taxon>Onchocercidae</taxon>
        <taxon>Litomosoides</taxon>
    </lineage>
</organism>
<dbReference type="PANTHER" id="PTHR18905:SF13">
    <property type="entry name" value="NON-CENTROSOMAL MICROTUBULE ARRAY"/>
    <property type="match status" value="1"/>
</dbReference>
<sequence length="904" mass="104608">MTTPVLDDENVHVRELNRLFLSCAKNGETQLDASGLQDLCVKLNLSSFVDVILQRILNGCAVVDFTVFKERFMHLLPDIISVTTVAENLESDAKKNLLELGIEPNGFLTRYEARILCEHTPELKSLGVVEIDELFDQADINHVERITLTEFLAQYHMRKQLGEEVNLITETLVPSVNLFEALDPSNTGTVRCQELLEHWRACGISLEQGLYVLKLFGQPLEGTVNTISLTGSLEQQLNDLAAAPSTSTIIRVALLSLHAFIDHIRCSLKEAKLRAEHFYKQVQEANQRHVLLIEELEQNQLSIEQAYEQRFRSFDERCRAKINQIEERFSQEKRDLLTELEKTEEELARFRKNESSYRARLQLLERQCTRITEEAKELSATIQQLEQMNRHLRSELNKTLQSRPVEELQPTQMLRHRVELLIAHNKRLREKVEELTNNGKKCKSRLRMVEPLYFRWTSTFRLEILALKRRREGRPFDTLSELESEPESIFMRSKKRRMLKVKERKCRHDRIAKLTENSSSNEWVANAGKHKEKASDIQSSKKLNQVLQKSLQASAMEQIKEQHRKEIVALKHSANKTLIDALTDQQRQITQRQLLCFANERRQFQIKLITERNTLERKFAEEKMKMINRLQEEFECELSRLKAIISPSTFDDSRLFTHELEQYNAEGSALEGMKSIQTQGSVQSLPHVKPSKFSILMEKFWKGDNSCNVFNQTNDIDMLNIEKMSPPPKTFCKNVWMVHGKCSHYEMIRTKLKQIHAAVTGDSNIVESGFEDVISSADSIAEEHAHLKNEIKKLSSRLCLAREKVIELRAYFARCSSSCVESLESWKIEQPTKDCLATGSAWIPHTSSNISRMEQLKAENVLLHARLTESTELVKMLVREYSDQLNKTSHLGRFIRSIYFIDGE</sequence>
<keyword evidence="5" id="KW-0175">Coiled coil</keyword>
<proteinExistence type="predicted"/>
<evidence type="ECO:0000313" key="7">
    <source>
        <dbReference type="Proteomes" id="UP000277928"/>
    </source>
</evidence>
<dbReference type="Proteomes" id="UP000277928">
    <property type="component" value="Unassembled WGS sequence"/>
</dbReference>
<keyword evidence="2" id="KW-0963">Cytoplasm</keyword>
<feature type="coiled-coil region" evidence="5">
    <location>
        <begin position="326"/>
        <end position="445"/>
    </location>
</feature>
<keyword evidence="4" id="KW-0206">Cytoskeleton</keyword>
<name>A0A3P6SVP6_LITSI</name>
<dbReference type="PANTHER" id="PTHR18905">
    <property type="entry name" value="NINEIN"/>
    <property type="match status" value="1"/>
</dbReference>
<dbReference type="InterPro" id="IPR011992">
    <property type="entry name" value="EF-hand-dom_pair"/>
</dbReference>
<evidence type="ECO:0000256" key="5">
    <source>
        <dbReference type="SAM" id="Coils"/>
    </source>
</evidence>
<dbReference type="OMA" id="HTICEST"/>
<evidence type="ECO:0000256" key="1">
    <source>
        <dbReference type="ARBA" id="ARBA00004300"/>
    </source>
</evidence>
<gene>
    <name evidence="6" type="ORF">NLS_LOCUS1600</name>
</gene>
<protein>
    <recommendedName>
        <fullName evidence="8">EF-hand domain-containing protein</fullName>
    </recommendedName>
</protein>
<reference evidence="6 7" key="1">
    <citation type="submission" date="2018-08" db="EMBL/GenBank/DDBJ databases">
        <authorList>
            <person name="Laetsch R D."/>
            <person name="Stevens L."/>
            <person name="Kumar S."/>
            <person name="Blaxter L. M."/>
        </authorList>
    </citation>
    <scope>NUCLEOTIDE SEQUENCE [LARGE SCALE GENOMIC DNA]</scope>
</reference>
<dbReference type="GO" id="GO:0005813">
    <property type="term" value="C:centrosome"/>
    <property type="evidence" value="ECO:0007669"/>
    <property type="project" value="UniProtKB-SubCell"/>
</dbReference>
<evidence type="ECO:0000256" key="4">
    <source>
        <dbReference type="ARBA" id="ARBA00023212"/>
    </source>
</evidence>
<evidence type="ECO:0000313" key="6">
    <source>
        <dbReference type="EMBL" id="VDK71890.1"/>
    </source>
</evidence>
<dbReference type="GO" id="GO:0034454">
    <property type="term" value="P:microtubule anchoring at centrosome"/>
    <property type="evidence" value="ECO:0007669"/>
    <property type="project" value="TreeGrafter"/>
</dbReference>
<comment type="subcellular location">
    <subcellularLocation>
        <location evidence="1">Cytoplasm</location>
        <location evidence="1">Cytoskeleton</location>
        <location evidence="1">Microtubule organizing center</location>
        <location evidence="1">Centrosome</location>
    </subcellularLocation>
</comment>
<dbReference type="EMBL" id="UYRX01000058">
    <property type="protein sequence ID" value="VDK71890.1"/>
    <property type="molecule type" value="Genomic_DNA"/>
</dbReference>
<evidence type="ECO:0000256" key="3">
    <source>
        <dbReference type="ARBA" id="ARBA00022553"/>
    </source>
</evidence>
<feature type="coiled-coil region" evidence="5">
    <location>
        <begin position="268"/>
        <end position="299"/>
    </location>
</feature>
<dbReference type="Gene3D" id="1.10.238.10">
    <property type="entry name" value="EF-hand"/>
    <property type="match status" value="1"/>
</dbReference>
<evidence type="ECO:0008006" key="8">
    <source>
        <dbReference type="Google" id="ProtNLM"/>
    </source>
</evidence>
<dbReference type="STRING" id="42156.A0A3P6SVP6"/>
<keyword evidence="3" id="KW-0597">Phosphoprotein</keyword>
<dbReference type="AlphaFoldDB" id="A0A3P6SVP6"/>
<accession>A0A3P6SVP6</accession>